<dbReference type="Proteomes" id="UP000663887">
    <property type="component" value="Unassembled WGS sequence"/>
</dbReference>
<reference evidence="3" key="1">
    <citation type="submission" date="2021-02" db="EMBL/GenBank/DDBJ databases">
        <authorList>
            <person name="Nowell W R."/>
        </authorList>
    </citation>
    <scope>NUCLEOTIDE SEQUENCE</scope>
</reference>
<evidence type="ECO:0000313" key="8">
    <source>
        <dbReference type="EMBL" id="CAF3892640.1"/>
    </source>
</evidence>
<accession>A0A815S535</accession>
<organism evidence="3 11">
    <name type="scientific">Rotaria magnacalcarata</name>
    <dbReference type="NCBI Taxonomy" id="392030"/>
    <lineage>
        <taxon>Eukaryota</taxon>
        <taxon>Metazoa</taxon>
        <taxon>Spiralia</taxon>
        <taxon>Gnathifera</taxon>
        <taxon>Rotifera</taxon>
        <taxon>Eurotatoria</taxon>
        <taxon>Bdelloidea</taxon>
        <taxon>Philodinida</taxon>
        <taxon>Philodinidae</taxon>
        <taxon>Rotaria</taxon>
    </lineage>
</organism>
<dbReference type="EMBL" id="CAJOBJ010332384">
    <property type="protein sequence ID" value="CAF5184536.1"/>
    <property type="molecule type" value="Genomic_DNA"/>
</dbReference>
<dbReference type="Proteomes" id="UP000663842">
    <property type="component" value="Unassembled WGS sequence"/>
</dbReference>
<comment type="caution">
    <text evidence="3">The sequence shown here is derived from an EMBL/GenBank/DDBJ whole genome shotgun (WGS) entry which is preliminary data.</text>
</comment>
<dbReference type="EMBL" id="CAJNOV010012464">
    <property type="protein sequence ID" value="CAF1487129.1"/>
    <property type="molecule type" value="Genomic_DNA"/>
</dbReference>
<dbReference type="AlphaFoldDB" id="A0A815S535"/>
<dbReference type="Proteomes" id="UP000663856">
    <property type="component" value="Unassembled WGS sequence"/>
</dbReference>
<dbReference type="Proteomes" id="UP000681720">
    <property type="component" value="Unassembled WGS sequence"/>
</dbReference>
<evidence type="ECO:0000313" key="7">
    <source>
        <dbReference type="EMBL" id="CAF3878608.1"/>
    </source>
</evidence>
<dbReference type="Proteomes" id="UP000663824">
    <property type="component" value="Unassembled WGS sequence"/>
</dbReference>
<evidence type="ECO:0000313" key="6">
    <source>
        <dbReference type="EMBL" id="CAF2156416.1"/>
    </source>
</evidence>
<evidence type="ECO:0000313" key="12">
    <source>
        <dbReference type="Proteomes" id="UP000663866"/>
    </source>
</evidence>
<keyword evidence="12" id="KW-1185">Reference proteome</keyword>
<dbReference type="Proteomes" id="UP000663834">
    <property type="component" value="Unassembled WGS sequence"/>
</dbReference>
<protein>
    <submittedName>
        <fullName evidence="3">Uncharacterized protein</fullName>
    </submittedName>
</protein>
<dbReference type="EMBL" id="CAJNRG010000071">
    <property type="protein sequence ID" value="CAF1964075.1"/>
    <property type="molecule type" value="Genomic_DNA"/>
</dbReference>
<proteinExistence type="predicted"/>
<dbReference type="EMBL" id="CAJNOW010004441">
    <property type="protein sequence ID" value="CAF1417137.1"/>
    <property type="molecule type" value="Genomic_DNA"/>
</dbReference>
<gene>
    <name evidence="3" type="ORF">CJN711_LOCUS26498</name>
    <name evidence="10" type="ORF">GIL414_LOCUS70524</name>
    <name evidence="2" type="ORF">KQP761_LOCUS10414</name>
    <name evidence="6" type="ORF">MBJ925_LOCUS32345</name>
    <name evidence="9" type="ORF">OVN521_LOCUS19866</name>
    <name evidence="8" type="ORF">SMN809_LOCUS6205</name>
    <name evidence="7" type="ORF">UXM345_LOCUS9345</name>
    <name evidence="5" type="ORF">WKI299_LOCUS19669</name>
    <name evidence="4" type="ORF">XDN619_LOCUS1530</name>
</gene>
<name>A0A815S535_9BILA</name>
<dbReference type="EMBL" id="CAJOBI010001653">
    <property type="protein sequence ID" value="CAF3892640.1"/>
    <property type="molecule type" value="Genomic_DNA"/>
</dbReference>
<sequence length="113" mass="12976">MAPSKKYFIFQVIFLVQLLYTSYGRECKFCEKEDPDCLLGQNVQTRSCPTETDFCYAWFDRSGSDVGVQRDCISIDTPEYEVIKGMMGEKMTECVKRINGLDCITFCSLDNCN</sequence>
<evidence type="ECO:0000313" key="11">
    <source>
        <dbReference type="Proteomes" id="UP000663855"/>
    </source>
</evidence>
<dbReference type="EMBL" id="CAJOBF010000850">
    <property type="protein sequence ID" value="CAF3878608.1"/>
    <property type="molecule type" value="Genomic_DNA"/>
</dbReference>
<dbReference type="EMBL" id="CAJNRE010017657">
    <property type="protein sequence ID" value="CAF2156416.1"/>
    <property type="molecule type" value="Genomic_DNA"/>
</dbReference>
<evidence type="ECO:0000313" key="5">
    <source>
        <dbReference type="EMBL" id="CAF2098294.1"/>
    </source>
</evidence>
<dbReference type="Proteomes" id="UP000663855">
    <property type="component" value="Unassembled WGS sequence"/>
</dbReference>
<dbReference type="OrthoDB" id="10003611at2759"/>
<dbReference type="EMBL" id="CAJOBG010003827">
    <property type="protein sequence ID" value="CAF4082626.1"/>
    <property type="molecule type" value="Genomic_DNA"/>
</dbReference>
<dbReference type="Proteomes" id="UP000663866">
    <property type="component" value="Unassembled WGS sequence"/>
</dbReference>
<evidence type="ECO:0000313" key="10">
    <source>
        <dbReference type="EMBL" id="CAF5184536.1"/>
    </source>
</evidence>
<evidence type="ECO:0000256" key="1">
    <source>
        <dbReference type="SAM" id="SignalP"/>
    </source>
</evidence>
<dbReference type="EMBL" id="CAJNRF010008117">
    <property type="protein sequence ID" value="CAF2098294.1"/>
    <property type="molecule type" value="Genomic_DNA"/>
</dbReference>
<evidence type="ECO:0000313" key="3">
    <source>
        <dbReference type="EMBL" id="CAF1487129.1"/>
    </source>
</evidence>
<feature type="signal peptide" evidence="1">
    <location>
        <begin position="1"/>
        <end position="24"/>
    </location>
</feature>
<feature type="chain" id="PRO_5036228732" evidence="1">
    <location>
        <begin position="25"/>
        <end position="113"/>
    </location>
</feature>
<dbReference type="Proteomes" id="UP000676336">
    <property type="component" value="Unassembled WGS sequence"/>
</dbReference>
<evidence type="ECO:0000313" key="9">
    <source>
        <dbReference type="EMBL" id="CAF4082626.1"/>
    </source>
</evidence>
<evidence type="ECO:0000313" key="2">
    <source>
        <dbReference type="EMBL" id="CAF1417137.1"/>
    </source>
</evidence>
<keyword evidence="1" id="KW-0732">Signal</keyword>
<evidence type="ECO:0000313" key="4">
    <source>
        <dbReference type="EMBL" id="CAF1964075.1"/>
    </source>
</evidence>